<reference evidence="2 3" key="1">
    <citation type="submission" date="2020-10" db="EMBL/GenBank/DDBJ databases">
        <title>Wide distribution of Phycisphaera-like planctomycetes from WD2101 soil group in peatlands and genome analysis of the first cultivated representative.</title>
        <authorList>
            <person name="Dedysh S.N."/>
            <person name="Beletsky A.V."/>
            <person name="Ivanova A."/>
            <person name="Kulichevskaya I.S."/>
            <person name="Suzina N.E."/>
            <person name="Philippov D.A."/>
            <person name="Rakitin A.L."/>
            <person name="Mardanov A.V."/>
            <person name="Ravin N.V."/>
        </authorList>
    </citation>
    <scope>NUCLEOTIDE SEQUENCE [LARGE SCALE GENOMIC DNA]</scope>
    <source>
        <strain evidence="2 3">M1803</strain>
    </source>
</reference>
<proteinExistence type="predicted"/>
<name>A0A7M2WYC2_9BACT</name>
<dbReference type="EMBL" id="CP063458">
    <property type="protein sequence ID" value="QOV89520.1"/>
    <property type="molecule type" value="Genomic_DNA"/>
</dbReference>
<accession>A0A7M2WYC2</accession>
<dbReference type="InterPro" id="IPR029069">
    <property type="entry name" value="HotDog_dom_sf"/>
</dbReference>
<organism evidence="2 3">
    <name type="scientific">Humisphaera borealis</name>
    <dbReference type="NCBI Taxonomy" id="2807512"/>
    <lineage>
        <taxon>Bacteria</taxon>
        <taxon>Pseudomonadati</taxon>
        <taxon>Planctomycetota</taxon>
        <taxon>Phycisphaerae</taxon>
        <taxon>Tepidisphaerales</taxon>
        <taxon>Tepidisphaeraceae</taxon>
        <taxon>Humisphaera</taxon>
    </lineage>
</organism>
<evidence type="ECO:0000313" key="3">
    <source>
        <dbReference type="Proteomes" id="UP000593765"/>
    </source>
</evidence>
<gene>
    <name evidence="2" type="ORF">IPV69_25555</name>
</gene>
<sequence>MPPAFLFDLGSIDLNTVLFGPEEIRLSNPQRGDMEHLNAIVWSDPTKGRILGYKDVKADEFWVPGHIPGRPLFPGVLMIEAAAQLACFYTKRYEGWQGFIGFGGANDIRFRQAVTPGKRLYMLAEKQWARHKRIESKVQGIVDGQLAFEATIVGTQM</sequence>
<dbReference type="InterPro" id="IPR013114">
    <property type="entry name" value="FabA_FabZ"/>
</dbReference>
<dbReference type="Gene3D" id="3.10.129.10">
    <property type="entry name" value="Hotdog Thioesterase"/>
    <property type="match status" value="1"/>
</dbReference>
<keyword evidence="3" id="KW-1185">Reference proteome</keyword>
<protein>
    <submittedName>
        <fullName evidence="2">Beta-hydroxyacyl-ACP dehydratase</fullName>
    </submittedName>
</protein>
<dbReference type="PANTHER" id="PTHR30272">
    <property type="entry name" value="3-HYDROXYACYL-[ACYL-CARRIER-PROTEIN] DEHYDRATASE"/>
    <property type="match status" value="1"/>
</dbReference>
<evidence type="ECO:0000256" key="1">
    <source>
        <dbReference type="ARBA" id="ARBA00023239"/>
    </source>
</evidence>
<dbReference type="PANTHER" id="PTHR30272:SF1">
    <property type="entry name" value="3-HYDROXYACYL-[ACYL-CARRIER-PROTEIN] DEHYDRATASE"/>
    <property type="match status" value="1"/>
</dbReference>
<dbReference type="Proteomes" id="UP000593765">
    <property type="component" value="Chromosome"/>
</dbReference>
<dbReference type="AlphaFoldDB" id="A0A7M2WYC2"/>
<evidence type="ECO:0000313" key="2">
    <source>
        <dbReference type="EMBL" id="QOV89520.1"/>
    </source>
</evidence>
<dbReference type="SUPFAM" id="SSF54637">
    <property type="entry name" value="Thioesterase/thiol ester dehydrase-isomerase"/>
    <property type="match status" value="1"/>
</dbReference>
<dbReference type="KEGG" id="hbs:IPV69_25555"/>
<keyword evidence="1" id="KW-0456">Lyase</keyword>
<dbReference type="Pfam" id="PF07977">
    <property type="entry name" value="FabA"/>
    <property type="match status" value="1"/>
</dbReference>
<dbReference type="RefSeq" id="WP_206292564.1">
    <property type="nucleotide sequence ID" value="NZ_CP063458.1"/>
</dbReference>
<dbReference type="GO" id="GO:0016829">
    <property type="term" value="F:lyase activity"/>
    <property type="evidence" value="ECO:0007669"/>
    <property type="project" value="UniProtKB-KW"/>
</dbReference>